<name>A0ABU1P6X2_9BACL</name>
<dbReference type="PANTHER" id="PTHR13774:SF17">
    <property type="entry name" value="PHENAZINE BIOSYNTHESIS-LIKE DOMAIN-CONTAINING PROTEIN"/>
    <property type="match status" value="1"/>
</dbReference>
<dbReference type="SUPFAM" id="SSF54506">
    <property type="entry name" value="Diaminopimelate epimerase-like"/>
    <property type="match status" value="1"/>
</dbReference>
<dbReference type="Pfam" id="PF02567">
    <property type="entry name" value="PhzC-PhzF"/>
    <property type="match status" value="1"/>
</dbReference>
<gene>
    <name evidence="3" type="ORF">J2736_006335</name>
</gene>
<evidence type="ECO:0000256" key="2">
    <source>
        <dbReference type="ARBA" id="ARBA00023235"/>
    </source>
</evidence>
<keyword evidence="4" id="KW-1185">Reference proteome</keyword>
<dbReference type="RefSeq" id="WP_310502478.1">
    <property type="nucleotide sequence ID" value="NZ_JAVDSB010000023.1"/>
</dbReference>
<evidence type="ECO:0000313" key="3">
    <source>
        <dbReference type="EMBL" id="MDR6555081.1"/>
    </source>
</evidence>
<keyword evidence="2" id="KW-0413">Isomerase</keyword>
<comment type="similarity">
    <text evidence="1">Belongs to the PhzF family.</text>
</comment>
<dbReference type="InterPro" id="IPR003719">
    <property type="entry name" value="Phenazine_PhzF-like"/>
</dbReference>
<protein>
    <submittedName>
        <fullName evidence="3">PhzF family phenazine biosynthesis protein</fullName>
    </submittedName>
</protein>
<evidence type="ECO:0000313" key="4">
    <source>
        <dbReference type="Proteomes" id="UP001267290"/>
    </source>
</evidence>
<dbReference type="Proteomes" id="UP001267290">
    <property type="component" value="Unassembled WGS sequence"/>
</dbReference>
<accession>A0ABU1P6X2</accession>
<dbReference type="PANTHER" id="PTHR13774">
    <property type="entry name" value="PHENAZINE BIOSYNTHESIS PROTEIN"/>
    <property type="match status" value="1"/>
</dbReference>
<sequence>MQSIATEMNLSETAFLSPQQEGYSLRWFTPNTEVALCGHATLASAHILWETEMLSKDKQANFYTKSGLLTASMNGSWIQMNFPAEPVSESDYPLELINLISLC</sequence>
<dbReference type="EMBL" id="JAVDSB010000023">
    <property type="protein sequence ID" value="MDR6555081.1"/>
    <property type="molecule type" value="Genomic_DNA"/>
</dbReference>
<proteinExistence type="inferred from homology"/>
<comment type="caution">
    <text evidence="3">The sequence shown here is derived from an EMBL/GenBank/DDBJ whole genome shotgun (WGS) entry which is preliminary data.</text>
</comment>
<evidence type="ECO:0000256" key="1">
    <source>
        <dbReference type="ARBA" id="ARBA00008270"/>
    </source>
</evidence>
<organism evidence="3 4">
    <name type="scientific">Paenibacillus qinlingensis</name>
    <dbReference type="NCBI Taxonomy" id="1837343"/>
    <lineage>
        <taxon>Bacteria</taxon>
        <taxon>Bacillati</taxon>
        <taxon>Bacillota</taxon>
        <taxon>Bacilli</taxon>
        <taxon>Bacillales</taxon>
        <taxon>Paenibacillaceae</taxon>
        <taxon>Paenibacillus</taxon>
    </lineage>
</organism>
<dbReference type="Gene3D" id="3.10.310.10">
    <property type="entry name" value="Diaminopimelate Epimerase, Chain A, domain 1"/>
    <property type="match status" value="1"/>
</dbReference>
<reference evidence="3 4" key="1">
    <citation type="submission" date="2023-07" db="EMBL/GenBank/DDBJ databases">
        <title>Sorghum-associated microbial communities from plants grown in Nebraska, USA.</title>
        <authorList>
            <person name="Schachtman D."/>
        </authorList>
    </citation>
    <scope>NUCLEOTIDE SEQUENCE [LARGE SCALE GENOMIC DNA]</scope>
    <source>
        <strain evidence="3 4">CC258</strain>
    </source>
</reference>